<gene>
    <name evidence="1" type="ORF">GA0116948_10710</name>
</gene>
<sequence length="113" mass="12837">MFGWEPANEPLISLDAYMCKVLDTYYQRMLLMARQDANTLLLNYNLGPLPILEQFCAFTGTRLPASLLEEAYTRSRYHGKYPGALFTPYLPLQNPPPFLQAALESYAQLVTIA</sequence>
<dbReference type="Proteomes" id="UP000242818">
    <property type="component" value="Unassembled WGS sequence"/>
</dbReference>
<evidence type="ECO:0000313" key="2">
    <source>
        <dbReference type="Proteomes" id="UP000242818"/>
    </source>
</evidence>
<keyword evidence="2" id="KW-1185">Reference proteome</keyword>
<organism evidence="1 2">
    <name type="scientific">Chitinophaga costaii</name>
    <dbReference type="NCBI Taxonomy" id="1335309"/>
    <lineage>
        <taxon>Bacteria</taxon>
        <taxon>Pseudomonadati</taxon>
        <taxon>Bacteroidota</taxon>
        <taxon>Chitinophagia</taxon>
        <taxon>Chitinophagales</taxon>
        <taxon>Chitinophagaceae</taxon>
        <taxon>Chitinophaga</taxon>
    </lineage>
</organism>
<reference evidence="1 2" key="1">
    <citation type="submission" date="2016-08" db="EMBL/GenBank/DDBJ databases">
        <authorList>
            <person name="Seilhamer J.J."/>
        </authorList>
    </citation>
    <scope>NUCLEOTIDE SEQUENCE [LARGE SCALE GENOMIC DNA]</scope>
    <source>
        <strain evidence="1 2">A37T2</strain>
    </source>
</reference>
<dbReference type="RefSeq" id="WP_123891783.1">
    <property type="nucleotide sequence ID" value="NZ_FMAR01000007.1"/>
</dbReference>
<name>A0A1C4E0P8_9BACT</name>
<evidence type="ECO:0000313" key="1">
    <source>
        <dbReference type="EMBL" id="SCC37085.1"/>
    </source>
</evidence>
<protein>
    <submittedName>
        <fullName evidence="1">Uncharacterized protein</fullName>
    </submittedName>
</protein>
<dbReference type="AlphaFoldDB" id="A0A1C4E0P8"/>
<accession>A0A1C4E0P8</accession>
<proteinExistence type="predicted"/>
<dbReference type="EMBL" id="FMAR01000007">
    <property type="protein sequence ID" value="SCC37085.1"/>
    <property type="molecule type" value="Genomic_DNA"/>
</dbReference>
<dbReference type="OrthoDB" id="5380394at2"/>